<comment type="caution">
    <text evidence="1">The sequence shown here is derived from an EMBL/GenBank/DDBJ whole genome shotgun (WGS) entry which is preliminary data.</text>
</comment>
<dbReference type="Pfam" id="PF02450">
    <property type="entry name" value="LCAT"/>
    <property type="match status" value="1"/>
</dbReference>
<dbReference type="InterPro" id="IPR003386">
    <property type="entry name" value="LACT/PDAT_acylTrfase"/>
</dbReference>
<evidence type="ECO:0000313" key="2">
    <source>
        <dbReference type="Proteomes" id="UP001470230"/>
    </source>
</evidence>
<dbReference type="Proteomes" id="UP001470230">
    <property type="component" value="Unassembled WGS sequence"/>
</dbReference>
<dbReference type="Gene3D" id="3.40.50.1820">
    <property type="entry name" value="alpha/beta hydrolase"/>
    <property type="match status" value="1"/>
</dbReference>
<keyword evidence="2" id="KW-1185">Reference proteome</keyword>
<organism evidence="1 2">
    <name type="scientific">Tritrichomonas musculus</name>
    <dbReference type="NCBI Taxonomy" id="1915356"/>
    <lineage>
        <taxon>Eukaryota</taxon>
        <taxon>Metamonada</taxon>
        <taxon>Parabasalia</taxon>
        <taxon>Tritrichomonadida</taxon>
        <taxon>Tritrichomonadidae</taxon>
        <taxon>Tritrichomonas</taxon>
    </lineage>
</organism>
<reference evidence="1 2" key="1">
    <citation type="submission" date="2024-04" db="EMBL/GenBank/DDBJ databases">
        <title>Tritrichomonas musculus Genome.</title>
        <authorList>
            <person name="Alves-Ferreira E."/>
            <person name="Grigg M."/>
            <person name="Lorenzi H."/>
            <person name="Galac M."/>
        </authorList>
    </citation>
    <scope>NUCLEOTIDE SEQUENCE [LARGE SCALE GENOMIC DNA]</scope>
    <source>
        <strain evidence="1 2">EAF2021</strain>
    </source>
</reference>
<name>A0ABR2IZL9_9EUKA</name>
<evidence type="ECO:0008006" key="3">
    <source>
        <dbReference type="Google" id="ProtNLM"/>
    </source>
</evidence>
<dbReference type="PANTHER" id="PTHR11440">
    <property type="entry name" value="LECITHIN-CHOLESTEROL ACYLTRANSFERASE-RELATED"/>
    <property type="match status" value="1"/>
</dbReference>
<protein>
    <recommendedName>
        <fullName evidence="3">Lecithin:cholesterol acyltransferase family protein</fullName>
    </recommendedName>
</protein>
<accession>A0ABR2IZL9</accession>
<sequence length="405" mass="46586">MIHLLFCLEITNHPLILIPGSFGSRLTVSSISEKNATKCSKSLSFFPFWISYKMLLPSNLRCFFHWLTLDYDDDKKEIVDQPNIDIVPFDFGGIEGVRGVGGKMFGKIIRPYYEPIIQELIKHNFSIGETIFGAPYDWRLGVLQRDNFYNNLTNLVEHSYKLTGKKVNFLTHSFGANVLHHYLIYHTSPEWRQKYINCVVFAAPSFSGSGKSIVVYYRRSLPSILKHIHIKQLDEMLGNFPILFSHFPNHIIFENETVFISPEGENITAPKVIDFLKKVNKINSKQLKIAHDHIIYTSHFHEALDVPVRIIYNSGMPTPFGLKLNDLNGDGEVIYNDGDGTIMSKGIDMVCEKWKLNGTDIQCRNYNTSDIRGKHQSFISRKESIDTLLEWLADTRNMNNKEEEL</sequence>
<evidence type="ECO:0000313" key="1">
    <source>
        <dbReference type="EMBL" id="KAK8870250.1"/>
    </source>
</evidence>
<dbReference type="EMBL" id="JAPFFF010000014">
    <property type="protein sequence ID" value="KAK8870250.1"/>
    <property type="molecule type" value="Genomic_DNA"/>
</dbReference>
<proteinExistence type="predicted"/>
<dbReference type="SUPFAM" id="SSF53474">
    <property type="entry name" value="alpha/beta-Hydrolases"/>
    <property type="match status" value="1"/>
</dbReference>
<dbReference type="InterPro" id="IPR029058">
    <property type="entry name" value="AB_hydrolase_fold"/>
</dbReference>
<gene>
    <name evidence="1" type="ORF">M9Y10_008127</name>
</gene>